<dbReference type="Pfam" id="PF05257">
    <property type="entry name" value="CHAP"/>
    <property type="match status" value="1"/>
</dbReference>
<feature type="domain" description="Peptidase C51" evidence="1">
    <location>
        <begin position="85"/>
        <end position="174"/>
    </location>
</feature>
<dbReference type="AlphaFoldDB" id="A0A138ANT7"/>
<evidence type="ECO:0000313" key="4">
    <source>
        <dbReference type="Proteomes" id="UP000070258"/>
    </source>
</evidence>
<dbReference type="InterPro" id="IPR007921">
    <property type="entry name" value="CHAP_dom"/>
</dbReference>
<reference evidence="3" key="3">
    <citation type="submission" date="2016-02" db="EMBL/GenBank/DDBJ databases">
        <authorList>
            <person name="Teng J.L."/>
            <person name="Yang Y."/>
            <person name="Huang Y."/>
            <person name="Guo F."/>
            <person name="Wei W."/>
            <person name="Chen J.H."/>
            <person name="Wong S.Y."/>
            <person name="Lau S.K."/>
            <person name="Woo P.C."/>
        </authorList>
    </citation>
    <scope>NUCLEOTIDE SEQUENCE</scope>
    <source>
        <strain evidence="3">JCM 15929</strain>
    </source>
</reference>
<accession>A0A138ANT7</accession>
<keyword evidence="5" id="KW-1185">Reference proteome</keyword>
<gene>
    <name evidence="3" type="ORF">AXK60_23880</name>
    <name evidence="2" type="ORF">AXK61_12420</name>
</gene>
<evidence type="ECO:0000313" key="2">
    <source>
        <dbReference type="EMBL" id="KXP00813.1"/>
    </source>
</evidence>
<evidence type="ECO:0000313" key="5">
    <source>
        <dbReference type="Proteomes" id="UP000070409"/>
    </source>
</evidence>
<dbReference type="Proteomes" id="UP000070258">
    <property type="component" value="Unassembled WGS sequence"/>
</dbReference>
<reference evidence="4" key="2">
    <citation type="submission" date="2016-02" db="EMBL/GenBank/DDBJ databases">
        <authorList>
            <person name="Wen L."/>
            <person name="He K."/>
            <person name="Yang H."/>
        </authorList>
    </citation>
    <scope>NUCLEOTIDE SEQUENCE [LARGE SCALE GENOMIC DNA]</scope>
    <source>
        <strain evidence="4">JCM 15929</strain>
    </source>
</reference>
<proteinExistence type="predicted"/>
<dbReference type="Proteomes" id="UP000070409">
    <property type="component" value="Unassembled WGS sequence"/>
</dbReference>
<dbReference type="STRING" id="239498.AXK60_23880"/>
<reference evidence="2 5" key="1">
    <citation type="submission" date="2016-02" db="EMBL/GenBank/DDBJ databases">
        <authorList>
            <person name="Teng J.L."/>
            <person name="Tang Y."/>
            <person name="Huang Y."/>
            <person name="Guo F."/>
            <person name="Wei W."/>
            <person name="Chen J.H."/>
            <person name="Wong S.Y."/>
            <person name="Lau S.K."/>
            <person name="Woo P.C."/>
        </authorList>
    </citation>
    <scope>NUCLEOTIDE SEQUENCE [LARGE SCALE GENOMIC DNA]</scope>
    <source>
        <strain evidence="2 5">JCM 13375</strain>
    </source>
</reference>
<name>A0A138ANT7_9ACTN</name>
<dbReference type="OrthoDB" id="9812962at2"/>
<sequence length="200" mass="21755">MGMRRIGLSVAAALAVLVVLAGGVVWWSTAHETPLSRHLPAELKPRTFPTVSTAGLDPSRIRIIENLRREFDANRPGTYYSEGVEEPWCADFVSTVLRDSGLPLRNPNSGTWRIPGVYTLTEYFQKAGKLEPATPYRPQPGDVVLYAPEHPQLRQHTNIVVSVDGDTVTTVGGNQAGGISALTYRVADTFGIVGYGVPVR</sequence>
<organism evidence="3 4">
    <name type="scientific">Tsukamurella pseudospumae</name>
    <dbReference type="NCBI Taxonomy" id="239498"/>
    <lineage>
        <taxon>Bacteria</taxon>
        <taxon>Bacillati</taxon>
        <taxon>Actinomycetota</taxon>
        <taxon>Actinomycetes</taxon>
        <taxon>Mycobacteriales</taxon>
        <taxon>Tsukamurellaceae</taxon>
        <taxon>Tsukamurella</taxon>
    </lineage>
</organism>
<protein>
    <submittedName>
        <fullName evidence="3">Cysteine, histidine-dependent amidohydrolase/peptidase</fullName>
    </submittedName>
</protein>
<dbReference type="EMBL" id="LSRF01000015">
    <property type="protein sequence ID" value="KXP12107.1"/>
    <property type="molecule type" value="Genomic_DNA"/>
</dbReference>
<dbReference type="EMBL" id="LSRE01000002">
    <property type="protein sequence ID" value="KXP00813.1"/>
    <property type="molecule type" value="Genomic_DNA"/>
</dbReference>
<evidence type="ECO:0000313" key="3">
    <source>
        <dbReference type="EMBL" id="KXP12107.1"/>
    </source>
</evidence>
<evidence type="ECO:0000259" key="1">
    <source>
        <dbReference type="Pfam" id="PF05257"/>
    </source>
</evidence>
<comment type="caution">
    <text evidence="3">The sequence shown here is derived from an EMBL/GenBank/DDBJ whole genome shotgun (WGS) entry which is preliminary data.</text>
</comment>
<dbReference type="RefSeq" id="WP_068570736.1">
    <property type="nucleotide sequence ID" value="NZ_LSRE01000002.1"/>
</dbReference>